<dbReference type="PANTHER" id="PTHR31806">
    <property type="entry name" value="PURINE-CYTOSINE PERMEASE FCY2-RELATED"/>
    <property type="match status" value="1"/>
</dbReference>
<dbReference type="eggNOG" id="ENOG502QQ8Y">
    <property type="taxonomic scope" value="Eukaryota"/>
</dbReference>
<feature type="transmembrane region" description="Helical" evidence="7">
    <location>
        <begin position="262"/>
        <end position="281"/>
    </location>
</feature>
<evidence type="ECO:0000256" key="3">
    <source>
        <dbReference type="ARBA" id="ARBA00022448"/>
    </source>
</evidence>
<keyword evidence="3" id="KW-0813">Transport</keyword>
<evidence type="ECO:0000256" key="5">
    <source>
        <dbReference type="ARBA" id="ARBA00022989"/>
    </source>
</evidence>
<evidence type="ECO:0000256" key="1">
    <source>
        <dbReference type="ARBA" id="ARBA00004141"/>
    </source>
</evidence>
<dbReference type="Gene3D" id="1.10.4160.10">
    <property type="entry name" value="Hydantoin permease"/>
    <property type="match status" value="1"/>
</dbReference>
<protein>
    <submittedName>
        <fullName evidence="8">Putative purine-cytosine permease fcy22 protein</fullName>
    </submittedName>
</protein>
<keyword evidence="6 7" id="KW-0472">Membrane</keyword>
<sequence length="289" mass="30785">MLVAVGCGGKHLHKQVDAPEATASSVLSFAALIAGFFLPWSAIASDFTTYFDRRSKKASIFVPSYIGLVTGAIPLMILGAAIGGAVPNVPSWEEGYNTNNVGGVLGAMLEPSGGFGKFLLVLLALSVLGNVVGSIYALTLNFQALLFLVRIRIPRIVYTIIATAIIIPVAIKVAANFFDSLSNFLGIIGYWPAAFVAVIVLEHLVFRKGKAENYDLTQWETARGLPTGLAALGAAVLCFGMVIPGMAQIWYTGPIAVHTGDIGFEMAFALTAALYVPFRFLEVKLLDRI</sequence>
<dbReference type="HOGENOM" id="CLU_026016_2_0_1"/>
<reference evidence="9" key="1">
    <citation type="journal article" date="2013" name="Genome Announc.">
        <title>Draft genome sequence of the ascomycete Phaeoacremonium aleophilum strain UCR-PA7, a causal agent of the esca disease complex in grapevines.</title>
        <authorList>
            <person name="Blanco-Ulate B."/>
            <person name="Rolshausen P."/>
            <person name="Cantu D."/>
        </authorList>
    </citation>
    <scope>NUCLEOTIDE SEQUENCE [LARGE SCALE GENOMIC DNA]</scope>
    <source>
        <strain evidence="9">UCR-PA7</strain>
    </source>
</reference>
<dbReference type="Pfam" id="PF02133">
    <property type="entry name" value="Transp_cyt_pur"/>
    <property type="match status" value="1"/>
</dbReference>
<dbReference type="GeneID" id="19326280"/>
<evidence type="ECO:0000313" key="8">
    <source>
        <dbReference type="EMBL" id="EOO03989.1"/>
    </source>
</evidence>
<dbReference type="RefSeq" id="XP_007911355.1">
    <property type="nucleotide sequence ID" value="XM_007913164.1"/>
</dbReference>
<dbReference type="GO" id="GO:0005886">
    <property type="term" value="C:plasma membrane"/>
    <property type="evidence" value="ECO:0007669"/>
    <property type="project" value="TreeGrafter"/>
</dbReference>
<keyword evidence="5 7" id="KW-1133">Transmembrane helix</keyword>
<name>R8BXI6_PHAM7</name>
<feature type="transmembrane region" description="Helical" evidence="7">
    <location>
        <begin position="227"/>
        <end position="250"/>
    </location>
</feature>
<dbReference type="Proteomes" id="UP000014074">
    <property type="component" value="Unassembled WGS sequence"/>
</dbReference>
<dbReference type="KEGG" id="tmn:UCRPA7_570"/>
<dbReference type="OrthoDB" id="2116389at2759"/>
<dbReference type="GO" id="GO:0022857">
    <property type="term" value="F:transmembrane transporter activity"/>
    <property type="evidence" value="ECO:0007669"/>
    <property type="project" value="InterPro"/>
</dbReference>
<evidence type="ECO:0000256" key="6">
    <source>
        <dbReference type="ARBA" id="ARBA00023136"/>
    </source>
</evidence>
<dbReference type="InterPro" id="IPR001248">
    <property type="entry name" value="Pur-cyt_permease"/>
</dbReference>
<evidence type="ECO:0000313" key="9">
    <source>
        <dbReference type="Proteomes" id="UP000014074"/>
    </source>
</evidence>
<accession>R8BXI6</accession>
<organism evidence="8 9">
    <name type="scientific">Phaeoacremonium minimum (strain UCR-PA7)</name>
    <name type="common">Esca disease fungus</name>
    <name type="synonym">Togninia minima</name>
    <dbReference type="NCBI Taxonomy" id="1286976"/>
    <lineage>
        <taxon>Eukaryota</taxon>
        <taxon>Fungi</taxon>
        <taxon>Dikarya</taxon>
        <taxon>Ascomycota</taxon>
        <taxon>Pezizomycotina</taxon>
        <taxon>Sordariomycetes</taxon>
        <taxon>Sordariomycetidae</taxon>
        <taxon>Togniniales</taxon>
        <taxon>Togniniaceae</taxon>
        <taxon>Phaeoacremonium</taxon>
    </lineage>
</organism>
<evidence type="ECO:0000256" key="2">
    <source>
        <dbReference type="ARBA" id="ARBA00008974"/>
    </source>
</evidence>
<comment type="subcellular location">
    <subcellularLocation>
        <location evidence="1">Membrane</location>
        <topology evidence="1">Multi-pass membrane protein</topology>
    </subcellularLocation>
</comment>
<evidence type="ECO:0000256" key="4">
    <source>
        <dbReference type="ARBA" id="ARBA00022692"/>
    </source>
</evidence>
<dbReference type="EMBL" id="KB932812">
    <property type="protein sequence ID" value="EOO03989.1"/>
    <property type="molecule type" value="Genomic_DNA"/>
</dbReference>
<evidence type="ECO:0000256" key="7">
    <source>
        <dbReference type="SAM" id="Phobius"/>
    </source>
</evidence>
<feature type="transmembrane region" description="Helical" evidence="7">
    <location>
        <begin position="184"/>
        <end position="206"/>
    </location>
</feature>
<dbReference type="PANTHER" id="PTHR31806:SF5">
    <property type="entry name" value="PURINE-CYTOSINE PERMEASE FCY21"/>
    <property type="match status" value="1"/>
</dbReference>
<dbReference type="AlphaFoldDB" id="R8BXI6"/>
<keyword evidence="9" id="KW-1185">Reference proteome</keyword>
<proteinExistence type="inferred from homology"/>
<keyword evidence="4 7" id="KW-0812">Transmembrane</keyword>
<feature type="transmembrane region" description="Helical" evidence="7">
    <location>
        <begin position="65"/>
        <end position="86"/>
    </location>
</feature>
<dbReference type="InterPro" id="IPR026030">
    <property type="entry name" value="Pur-cyt_permease_Fcy2/21/22"/>
</dbReference>
<feature type="transmembrane region" description="Helical" evidence="7">
    <location>
        <begin position="118"/>
        <end position="149"/>
    </location>
</feature>
<feature type="transmembrane region" description="Helical" evidence="7">
    <location>
        <begin position="26"/>
        <end position="44"/>
    </location>
</feature>
<gene>
    <name evidence="8" type="ORF">UCRPA7_570</name>
</gene>
<comment type="similarity">
    <text evidence="2">Belongs to the purine-cytosine permease (2.A.39) family.</text>
</comment>
<feature type="transmembrane region" description="Helical" evidence="7">
    <location>
        <begin position="156"/>
        <end position="178"/>
    </location>
</feature>